<dbReference type="InterPro" id="IPR036852">
    <property type="entry name" value="Peptidase_S8/S53_dom_sf"/>
</dbReference>
<reference evidence="3" key="1">
    <citation type="submission" date="2019-12" db="EMBL/GenBank/DDBJ databases">
        <title>Genome sequencing and annotation of Brassica cretica.</title>
        <authorList>
            <person name="Studholme D.J."/>
            <person name="Sarris P.F."/>
        </authorList>
    </citation>
    <scope>NUCLEOTIDE SEQUENCE</scope>
    <source>
        <strain evidence="3">PFS-102/07</strain>
        <tissue evidence="3">Leaf</tissue>
    </source>
</reference>
<dbReference type="GO" id="GO:0004252">
    <property type="term" value="F:serine-type endopeptidase activity"/>
    <property type="evidence" value="ECO:0007669"/>
    <property type="project" value="InterPro"/>
</dbReference>
<keyword evidence="2" id="KW-0732">Signal</keyword>
<sequence>MGRTRVADLHKVFWDGGFCQDSYILAGIDKAIDDNVNIMSLYLSGPPEAYYKESIFIATFSAIERWIFVSCSAVNWSLPFQCIELRSVDYYKSTVGAGTIDRDFPVLVIFGNGKNYTGVLLFKGDALPAKLLPFVYAGNASNAPYGKFSYNSSRS</sequence>
<evidence type="ECO:0000256" key="1">
    <source>
        <dbReference type="ARBA" id="ARBA00011073"/>
    </source>
</evidence>
<dbReference type="Gene3D" id="3.50.30.30">
    <property type="match status" value="1"/>
</dbReference>
<accession>A0A8S9JYF6</accession>
<dbReference type="PANTHER" id="PTHR10795">
    <property type="entry name" value="PROPROTEIN CONVERTASE SUBTILISIN/KEXIN"/>
    <property type="match status" value="1"/>
</dbReference>
<evidence type="ECO:0000313" key="3">
    <source>
        <dbReference type="EMBL" id="KAF2587104.1"/>
    </source>
</evidence>
<protein>
    <submittedName>
        <fullName evidence="3">Uncharacterized protein</fullName>
    </submittedName>
</protein>
<comment type="similarity">
    <text evidence="1">Belongs to the peptidase S8 family.</text>
</comment>
<dbReference type="AlphaFoldDB" id="A0A8S9JYF6"/>
<evidence type="ECO:0000256" key="2">
    <source>
        <dbReference type="ARBA" id="ARBA00022729"/>
    </source>
</evidence>
<dbReference type="Gene3D" id="3.40.50.200">
    <property type="entry name" value="Peptidase S8/S53 domain"/>
    <property type="match status" value="1"/>
</dbReference>
<organism evidence="3">
    <name type="scientific">Brassica cretica</name>
    <name type="common">Mustard</name>
    <dbReference type="NCBI Taxonomy" id="69181"/>
    <lineage>
        <taxon>Eukaryota</taxon>
        <taxon>Viridiplantae</taxon>
        <taxon>Streptophyta</taxon>
        <taxon>Embryophyta</taxon>
        <taxon>Tracheophyta</taxon>
        <taxon>Spermatophyta</taxon>
        <taxon>Magnoliopsida</taxon>
        <taxon>eudicotyledons</taxon>
        <taxon>Gunneridae</taxon>
        <taxon>Pentapetalae</taxon>
        <taxon>rosids</taxon>
        <taxon>malvids</taxon>
        <taxon>Brassicales</taxon>
        <taxon>Brassicaceae</taxon>
        <taxon>Brassiceae</taxon>
        <taxon>Brassica</taxon>
    </lineage>
</organism>
<comment type="caution">
    <text evidence="3">The sequence shown here is derived from an EMBL/GenBank/DDBJ whole genome shotgun (WGS) entry which is preliminary data.</text>
</comment>
<proteinExistence type="inferred from homology"/>
<dbReference type="GO" id="GO:0006508">
    <property type="term" value="P:proteolysis"/>
    <property type="evidence" value="ECO:0007669"/>
    <property type="project" value="InterPro"/>
</dbReference>
<name>A0A8S9JYF6_BRACR</name>
<gene>
    <name evidence="3" type="ORF">F2Q70_00034785</name>
</gene>
<dbReference type="EMBL" id="QGKY02000246">
    <property type="protein sequence ID" value="KAF2587104.1"/>
    <property type="molecule type" value="Genomic_DNA"/>
</dbReference>
<dbReference type="SUPFAM" id="SSF52743">
    <property type="entry name" value="Subtilisin-like"/>
    <property type="match status" value="1"/>
</dbReference>
<dbReference type="InterPro" id="IPR045051">
    <property type="entry name" value="SBT"/>
</dbReference>